<organism evidence="1 2">
    <name type="scientific">Thermosipho atlanticus DSM 15807</name>
    <dbReference type="NCBI Taxonomy" id="1123380"/>
    <lineage>
        <taxon>Bacteria</taxon>
        <taxon>Thermotogati</taxon>
        <taxon>Thermotogota</taxon>
        <taxon>Thermotogae</taxon>
        <taxon>Thermotogales</taxon>
        <taxon>Fervidobacteriaceae</taxon>
        <taxon>Thermosipho</taxon>
    </lineage>
</organism>
<proteinExistence type="predicted"/>
<dbReference type="InterPro" id="IPR014710">
    <property type="entry name" value="RmlC-like_jellyroll"/>
</dbReference>
<dbReference type="Proteomes" id="UP000242592">
    <property type="component" value="Unassembled WGS sequence"/>
</dbReference>
<dbReference type="InterPro" id="IPR011051">
    <property type="entry name" value="RmlC_Cupin_sf"/>
</dbReference>
<evidence type="ECO:0000313" key="2">
    <source>
        <dbReference type="Proteomes" id="UP000242592"/>
    </source>
</evidence>
<keyword evidence="2" id="KW-1185">Reference proteome</keyword>
<accession>A0A1M5RC97</accession>
<evidence type="ECO:0008006" key="3">
    <source>
        <dbReference type="Google" id="ProtNLM"/>
    </source>
</evidence>
<dbReference type="RefSeq" id="WP_073071686.1">
    <property type="nucleotide sequence ID" value="NZ_FQXN01000001.1"/>
</dbReference>
<gene>
    <name evidence="1" type="ORF">SAMN02745199_0452</name>
</gene>
<dbReference type="SUPFAM" id="SSF51182">
    <property type="entry name" value="RmlC-like cupins"/>
    <property type="match status" value="1"/>
</dbReference>
<dbReference type="OrthoDB" id="117649at2"/>
<dbReference type="EMBL" id="FQXN01000001">
    <property type="protein sequence ID" value="SHH23760.1"/>
    <property type="molecule type" value="Genomic_DNA"/>
</dbReference>
<dbReference type="STRING" id="1123380.SAMN02745199_0452"/>
<evidence type="ECO:0000313" key="1">
    <source>
        <dbReference type="EMBL" id="SHH23760.1"/>
    </source>
</evidence>
<sequence length="123" mass="14244">MNEVRIYKNIFEDFLNEELNITLENYLKVSELVNFSGEPEKHLNFTDVYIVLDGNAVLYFGKELELEVEVSEGEYRGKAIKNPQKIELEKNTVVIIPANNAHKLDVPDKLRLIVLKLKIKNNL</sequence>
<dbReference type="Gene3D" id="2.60.120.10">
    <property type="entry name" value="Jelly Rolls"/>
    <property type="match status" value="1"/>
</dbReference>
<protein>
    <recommendedName>
        <fullName evidence="3">Cupin domain-containing protein</fullName>
    </recommendedName>
</protein>
<dbReference type="AlphaFoldDB" id="A0A1M5RC97"/>
<name>A0A1M5RC97_9BACT</name>
<reference evidence="2" key="1">
    <citation type="submission" date="2016-11" db="EMBL/GenBank/DDBJ databases">
        <authorList>
            <person name="Varghese N."/>
            <person name="Submissions S."/>
        </authorList>
    </citation>
    <scope>NUCLEOTIDE SEQUENCE [LARGE SCALE GENOMIC DNA]</scope>
    <source>
        <strain evidence="2">DSM 15807</strain>
    </source>
</reference>